<dbReference type="AlphaFoldDB" id="A0A383AG48"/>
<gene>
    <name evidence="1" type="ORF">METZ01_LOCUS459424</name>
</gene>
<name>A0A383AG48_9ZZZZ</name>
<accession>A0A383AG48</accession>
<dbReference type="EMBL" id="UINC01191769">
    <property type="protein sequence ID" value="SVE06570.1"/>
    <property type="molecule type" value="Genomic_DNA"/>
</dbReference>
<proteinExistence type="predicted"/>
<organism evidence="1">
    <name type="scientific">marine metagenome</name>
    <dbReference type="NCBI Taxonomy" id="408172"/>
    <lineage>
        <taxon>unclassified sequences</taxon>
        <taxon>metagenomes</taxon>
        <taxon>ecological metagenomes</taxon>
    </lineage>
</organism>
<protein>
    <submittedName>
        <fullName evidence="1">Uncharacterized protein</fullName>
    </submittedName>
</protein>
<sequence length="65" mass="6730">MARAELLLRADCAADCAEAKAIFWLVSARARPLSTLAATVKTDGASEPLTPVALAGLDVLVFSAE</sequence>
<feature type="non-terminal residue" evidence="1">
    <location>
        <position position="65"/>
    </location>
</feature>
<evidence type="ECO:0000313" key="1">
    <source>
        <dbReference type="EMBL" id="SVE06570.1"/>
    </source>
</evidence>
<reference evidence="1" key="1">
    <citation type="submission" date="2018-05" db="EMBL/GenBank/DDBJ databases">
        <authorList>
            <person name="Lanie J.A."/>
            <person name="Ng W.-L."/>
            <person name="Kazmierczak K.M."/>
            <person name="Andrzejewski T.M."/>
            <person name="Davidsen T.M."/>
            <person name="Wayne K.J."/>
            <person name="Tettelin H."/>
            <person name="Glass J.I."/>
            <person name="Rusch D."/>
            <person name="Podicherti R."/>
            <person name="Tsui H.-C.T."/>
            <person name="Winkler M.E."/>
        </authorList>
    </citation>
    <scope>NUCLEOTIDE SEQUENCE</scope>
</reference>